<sequence>MSIFVTECFSITEKINLSLHIYPGKSESIILLHGGPGGYDLFVSSERALQRRFPQAQEVWFEESGHFPWIEEPEKFKRVIGTFYTPNAYSGKE</sequence>
<evidence type="ECO:0000313" key="1">
    <source>
        <dbReference type="EMBL" id="GCE31242.1"/>
    </source>
</evidence>
<organism evidence="1 2">
    <name type="scientific">Dictyobacter alpinus</name>
    <dbReference type="NCBI Taxonomy" id="2014873"/>
    <lineage>
        <taxon>Bacteria</taxon>
        <taxon>Bacillati</taxon>
        <taxon>Chloroflexota</taxon>
        <taxon>Ktedonobacteria</taxon>
        <taxon>Ktedonobacterales</taxon>
        <taxon>Dictyobacteraceae</taxon>
        <taxon>Dictyobacter</taxon>
    </lineage>
</organism>
<dbReference type="EMBL" id="BIFT01000002">
    <property type="protein sequence ID" value="GCE31242.1"/>
    <property type="molecule type" value="Genomic_DNA"/>
</dbReference>
<evidence type="ECO:0000313" key="2">
    <source>
        <dbReference type="Proteomes" id="UP000287171"/>
    </source>
</evidence>
<protein>
    <recommendedName>
        <fullName evidence="3">AB hydrolase-1 domain-containing protein</fullName>
    </recommendedName>
</protein>
<dbReference type="SUPFAM" id="SSF53474">
    <property type="entry name" value="alpha/beta-Hydrolases"/>
    <property type="match status" value="1"/>
</dbReference>
<dbReference type="Gene3D" id="3.40.50.1820">
    <property type="entry name" value="alpha/beta hydrolase"/>
    <property type="match status" value="1"/>
</dbReference>
<name>A0A402BJ29_9CHLR</name>
<keyword evidence="2" id="KW-1185">Reference proteome</keyword>
<evidence type="ECO:0008006" key="3">
    <source>
        <dbReference type="Google" id="ProtNLM"/>
    </source>
</evidence>
<gene>
    <name evidence="1" type="ORF">KDA_67260</name>
</gene>
<dbReference type="InterPro" id="IPR029058">
    <property type="entry name" value="AB_hydrolase_fold"/>
</dbReference>
<proteinExistence type="predicted"/>
<dbReference type="Proteomes" id="UP000287171">
    <property type="component" value="Unassembled WGS sequence"/>
</dbReference>
<reference evidence="2" key="1">
    <citation type="submission" date="2018-12" db="EMBL/GenBank/DDBJ databases">
        <title>Tengunoibacter tsumagoiensis gen. nov., sp. nov., Dictyobacter kobayashii sp. nov., D. alpinus sp. nov., and D. joshuensis sp. nov. and description of Dictyobacteraceae fam. nov. within the order Ktedonobacterales isolated from Tengu-no-mugimeshi.</title>
        <authorList>
            <person name="Wang C.M."/>
            <person name="Zheng Y."/>
            <person name="Sakai Y."/>
            <person name="Toyoda A."/>
            <person name="Minakuchi Y."/>
            <person name="Abe K."/>
            <person name="Yokota A."/>
            <person name="Yabe S."/>
        </authorList>
    </citation>
    <scope>NUCLEOTIDE SEQUENCE [LARGE SCALE GENOMIC DNA]</scope>
    <source>
        <strain evidence="2">Uno16</strain>
    </source>
</reference>
<dbReference type="AlphaFoldDB" id="A0A402BJ29"/>
<dbReference type="RefSeq" id="WP_126631228.1">
    <property type="nucleotide sequence ID" value="NZ_BIFT01000002.1"/>
</dbReference>
<accession>A0A402BJ29</accession>
<dbReference type="OrthoDB" id="9780932at2"/>
<comment type="caution">
    <text evidence="1">The sequence shown here is derived from an EMBL/GenBank/DDBJ whole genome shotgun (WGS) entry which is preliminary data.</text>
</comment>